<proteinExistence type="predicted"/>
<accession>A0ABQ5DD30</accession>
<feature type="compositionally biased region" description="Polar residues" evidence="1">
    <location>
        <begin position="9"/>
        <end position="19"/>
    </location>
</feature>
<gene>
    <name evidence="2" type="ORF">Tco_0926661</name>
</gene>
<reference evidence="2" key="1">
    <citation type="journal article" date="2022" name="Int. J. Mol. Sci.">
        <title>Draft Genome of Tanacetum Coccineum: Genomic Comparison of Closely Related Tanacetum-Family Plants.</title>
        <authorList>
            <person name="Yamashiro T."/>
            <person name="Shiraishi A."/>
            <person name="Nakayama K."/>
            <person name="Satake H."/>
        </authorList>
    </citation>
    <scope>NUCLEOTIDE SEQUENCE</scope>
</reference>
<protein>
    <recommendedName>
        <fullName evidence="4">Reverse transcriptase domain-containing protein</fullName>
    </recommendedName>
</protein>
<keyword evidence="3" id="KW-1185">Reference proteome</keyword>
<feature type="compositionally biased region" description="Basic and acidic residues" evidence="1">
    <location>
        <begin position="386"/>
        <end position="399"/>
    </location>
</feature>
<evidence type="ECO:0008006" key="4">
    <source>
        <dbReference type="Google" id="ProtNLM"/>
    </source>
</evidence>
<feature type="compositionally biased region" description="Acidic residues" evidence="1">
    <location>
        <begin position="364"/>
        <end position="385"/>
    </location>
</feature>
<feature type="compositionally biased region" description="Basic and acidic residues" evidence="1">
    <location>
        <begin position="339"/>
        <end position="357"/>
    </location>
</feature>
<reference evidence="2" key="2">
    <citation type="submission" date="2022-01" db="EMBL/GenBank/DDBJ databases">
        <authorList>
            <person name="Yamashiro T."/>
            <person name="Shiraishi A."/>
            <person name="Satake H."/>
            <person name="Nakayama K."/>
        </authorList>
    </citation>
    <scope>NUCLEOTIDE SEQUENCE</scope>
</reference>
<feature type="compositionally biased region" description="Basic and acidic residues" evidence="1">
    <location>
        <begin position="42"/>
        <end position="52"/>
    </location>
</feature>
<evidence type="ECO:0000256" key="1">
    <source>
        <dbReference type="SAM" id="MobiDB-lite"/>
    </source>
</evidence>
<feature type="compositionally biased region" description="Acidic residues" evidence="1">
    <location>
        <begin position="80"/>
        <end position="95"/>
    </location>
</feature>
<dbReference type="Proteomes" id="UP001151760">
    <property type="component" value="Unassembled WGS sequence"/>
</dbReference>
<dbReference type="EMBL" id="BQNB010015120">
    <property type="protein sequence ID" value="GJT36242.1"/>
    <property type="molecule type" value="Genomic_DNA"/>
</dbReference>
<evidence type="ECO:0000313" key="2">
    <source>
        <dbReference type="EMBL" id="GJT36242.1"/>
    </source>
</evidence>
<feature type="region of interest" description="Disordered" evidence="1">
    <location>
        <begin position="1"/>
        <end position="125"/>
    </location>
</feature>
<comment type="caution">
    <text evidence="2">The sequence shown here is derived from an EMBL/GenBank/DDBJ whole genome shotgun (WGS) entry which is preliminary data.</text>
</comment>
<feature type="region of interest" description="Disordered" evidence="1">
    <location>
        <begin position="338"/>
        <end position="421"/>
    </location>
</feature>
<sequence length="820" mass="93815">MRDFHKTHLSGSGTATKPTPSAIIKPSVTNEGTGVKPGFLDVTKEESSKSEDESWGNDDDDNNNDQDSGSEGSDQQKDKEDDEKIEDDEEEEEEEIVKTLSNDSDDEDETKIADKAEGDEDEEMDYTTSLLYNDVDIRMHEPVDADKGFVQEKGTDAAMTNIQQGNENPKIVQVIEDAHVTLSTVPQKTEVLVTSSSHLSDLAAKFLNFSDIPHTDAKIVSLMDVYVHHEVPSQQTPTLLTIPVSVISDSSPVFSTMVQESLDNAVLAKESSQPQSSYEAATTLTKFKLKKIHIDKIDKSESYLAALKHRECYEGLIKSYDINKSLFSTYGKVYSLKRSQKDKDKDIDPSVRSDRGKSVQSEVPEFEVADSDMPQDQEENLGNDDVELKEKVASKRDWFTKPTQPQEPTDPDWNVDKTPQQGQNQSWLMTLASSADKPSKTFDELMSTPIDFSAFIMNGLKINNLTQETLLGPAFRLLKGTRSNYAELEYDFEECYKALSEKLDWENPEGGDYPFDLTKPLPLVMSRNRQKVSVKVAYDKHALWGISHWREQRKSFYGADNILYRFKEGDFPHLRVNEIEDMLLLVIQNRLTNLSGDEILYFAIALRMFTRNLVIQKLRTSLDDITKNIQMEYMPKRRWSRLKKKRANIMFKAIDKQLKERWLMRSLKNQNQRDLPRDIPLDSIVVLRYEKRSKSKNKGKVPTEMELVLEQTQQGTSYEVSMEILLEPTSNKLMVGDLCDSIRIKLVKTGKKQWSILTDSKELIKMDVERRSVKVKEIQDKRILKAFKLSYQEKYEHVGPKSQDHKMARLQDDVKEVMIG</sequence>
<organism evidence="2 3">
    <name type="scientific">Tanacetum coccineum</name>
    <dbReference type="NCBI Taxonomy" id="301880"/>
    <lineage>
        <taxon>Eukaryota</taxon>
        <taxon>Viridiplantae</taxon>
        <taxon>Streptophyta</taxon>
        <taxon>Embryophyta</taxon>
        <taxon>Tracheophyta</taxon>
        <taxon>Spermatophyta</taxon>
        <taxon>Magnoliopsida</taxon>
        <taxon>eudicotyledons</taxon>
        <taxon>Gunneridae</taxon>
        <taxon>Pentapetalae</taxon>
        <taxon>asterids</taxon>
        <taxon>campanulids</taxon>
        <taxon>Asterales</taxon>
        <taxon>Asteraceae</taxon>
        <taxon>Asteroideae</taxon>
        <taxon>Anthemideae</taxon>
        <taxon>Anthemidinae</taxon>
        <taxon>Tanacetum</taxon>
    </lineage>
</organism>
<evidence type="ECO:0000313" key="3">
    <source>
        <dbReference type="Proteomes" id="UP001151760"/>
    </source>
</evidence>
<feature type="compositionally biased region" description="Acidic residues" evidence="1">
    <location>
        <begin position="53"/>
        <end position="64"/>
    </location>
</feature>
<name>A0ABQ5DD30_9ASTR</name>